<dbReference type="AlphaFoldDB" id="A0A381Y935"/>
<dbReference type="PRINTS" id="PR00412">
    <property type="entry name" value="EPOXHYDRLASE"/>
</dbReference>
<evidence type="ECO:0000259" key="2">
    <source>
        <dbReference type="Pfam" id="PF00561"/>
    </source>
</evidence>
<keyword evidence="1" id="KW-0378">Hydrolase</keyword>
<proteinExistence type="predicted"/>
<dbReference type="SUPFAM" id="SSF53474">
    <property type="entry name" value="alpha/beta-Hydrolases"/>
    <property type="match status" value="1"/>
</dbReference>
<protein>
    <recommendedName>
        <fullName evidence="2">AB hydrolase-1 domain-containing protein</fullName>
    </recommendedName>
</protein>
<evidence type="ECO:0000313" key="3">
    <source>
        <dbReference type="EMBL" id="SVA73538.1"/>
    </source>
</evidence>
<dbReference type="InterPro" id="IPR029058">
    <property type="entry name" value="AB_hydrolase_fold"/>
</dbReference>
<dbReference type="Gene3D" id="3.40.50.1820">
    <property type="entry name" value="alpha/beta hydrolase"/>
    <property type="match status" value="1"/>
</dbReference>
<dbReference type="PANTHER" id="PTHR43329">
    <property type="entry name" value="EPOXIDE HYDROLASE"/>
    <property type="match status" value="1"/>
</dbReference>
<dbReference type="EMBL" id="UINC01017670">
    <property type="protein sequence ID" value="SVA73538.1"/>
    <property type="molecule type" value="Genomic_DNA"/>
</dbReference>
<evidence type="ECO:0000256" key="1">
    <source>
        <dbReference type="ARBA" id="ARBA00022801"/>
    </source>
</evidence>
<sequence>MEKIDFQTVSTNGINVRLATIGEGPLVIFCHGWPESWYSYRHQLPALAEEGFKAVAYDVRGYGKSDKPHPIKEYTMLNMVADVIGIIKALGYDNAITVGHDWGGPIALTTAALHPEVISATGTMSVPYMSRGPMPAIDLWKEIYKDRFFYQLYFQEEGVAESEFEADLQTSLRLCYINSDGRGMTRALEKRAGSLSPQKGPDSTFLEGMEDFDDLPDWLSQDDIDYFVSQFEISGMRGPLNRYRAQNIDWNELSHLPKTISQPAFFITGTLDPVNFFVPSEQSLIDRIGSNYDNLLVAEELEGIGHWTQQEAPEKVNKIILDFLRKLD</sequence>
<organism evidence="3">
    <name type="scientific">marine metagenome</name>
    <dbReference type="NCBI Taxonomy" id="408172"/>
    <lineage>
        <taxon>unclassified sequences</taxon>
        <taxon>metagenomes</taxon>
        <taxon>ecological metagenomes</taxon>
    </lineage>
</organism>
<reference evidence="3" key="1">
    <citation type="submission" date="2018-05" db="EMBL/GenBank/DDBJ databases">
        <authorList>
            <person name="Lanie J.A."/>
            <person name="Ng W.-L."/>
            <person name="Kazmierczak K.M."/>
            <person name="Andrzejewski T.M."/>
            <person name="Davidsen T.M."/>
            <person name="Wayne K.J."/>
            <person name="Tettelin H."/>
            <person name="Glass J.I."/>
            <person name="Rusch D."/>
            <person name="Podicherti R."/>
            <person name="Tsui H.-C.T."/>
            <person name="Winkler M.E."/>
        </authorList>
    </citation>
    <scope>NUCLEOTIDE SEQUENCE</scope>
</reference>
<name>A0A381Y935_9ZZZZ</name>
<feature type="domain" description="AB hydrolase-1" evidence="2">
    <location>
        <begin position="25"/>
        <end position="274"/>
    </location>
</feature>
<accession>A0A381Y935</accession>
<dbReference type="Pfam" id="PF00561">
    <property type="entry name" value="Abhydrolase_1"/>
    <property type="match status" value="1"/>
</dbReference>
<dbReference type="InterPro" id="IPR000073">
    <property type="entry name" value="AB_hydrolase_1"/>
</dbReference>
<dbReference type="InterPro" id="IPR000639">
    <property type="entry name" value="Epox_hydrolase-like"/>
</dbReference>
<dbReference type="GO" id="GO:0016787">
    <property type="term" value="F:hydrolase activity"/>
    <property type="evidence" value="ECO:0007669"/>
    <property type="project" value="UniProtKB-KW"/>
</dbReference>
<gene>
    <name evidence="3" type="ORF">METZ01_LOCUS126392</name>
</gene>